<dbReference type="KEGG" id="acr:Acry_1424"/>
<dbReference type="Proteomes" id="UP000000245">
    <property type="component" value="Chromosome"/>
</dbReference>
<dbReference type="InterPro" id="IPR050259">
    <property type="entry name" value="SDR"/>
</dbReference>
<accession>A5FYF2</accession>
<dbReference type="Pfam" id="PF13561">
    <property type="entry name" value="adh_short_C2"/>
    <property type="match status" value="1"/>
</dbReference>
<comment type="similarity">
    <text evidence="1">Belongs to the short-chain dehydrogenases/reductases (SDR) family.</text>
</comment>
<dbReference type="PANTHER" id="PTHR42879">
    <property type="entry name" value="3-OXOACYL-(ACYL-CARRIER-PROTEIN) REDUCTASE"/>
    <property type="match status" value="1"/>
</dbReference>
<dbReference type="HOGENOM" id="CLU_010194_1_2_5"/>
<evidence type="ECO:0000313" key="4">
    <source>
        <dbReference type="Proteomes" id="UP000000245"/>
    </source>
</evidence>
<dbReference type="eggNOG" id="COG1028">
    <property type="taxonomic scope" value="Bacteria"/>
</dbReference>
<dbReference type="SUPFAM" id="SSF51735">
    <property type="entry name" value="NAD(P)-binding Rossmann-fold domains"/>
    <property type="match status" value="1"/>
</dbReference>
<evidence type="ECO:0000256" key="1">
    <source>
        <dbReference type="ARBA" id="ARBA00006484"/>
    </source>
</evidence>
<protein>
    <submittedName>
        <fullName evidence="3">Short-chain dehydrogenase/reductase SDR</fullName>
    </submittedName>
</protein>
<dbReference type="InterPro" id="IPR057326">
    <property type="entry name" value="KR_dom"/>
</dbReference>
<dbReference type="InterPro" id="IPR002347">
    <property type="entry name" value="SDR_fam"/>
</dbReference>
<gene>
    <name evidence="3" type="ordered locus">Acry_1424</name>
</gene>
<organism evidence="3 4">
    <name type="scientific">Acidiphilium cryptum (strain JF-5)</name>
    <dbReference type="NCBI Taxonomy" id="349163"/>
    <lineage>
        <taxon>Bacteria</taxon>
        <taxon>Pseudomonadati</taxon>
        <taxon>Pseudomonadota</taxon>
        <taxon>Alphaproteobacteria</taxon>
        <taxon>Acetobacterales</taxon>
        <taxon>Acidocellaceae</taxon>
        <taxon>Acidiphilium</taxon>
    </lineage>
</organism>
<dbReference type="PRINTS" id="PR00081">
    <property type="entry name" value="GDHRDH"/>
</dbReference>
<dbReference type="STRING" id="349163.Acry_1424"/>
<evidence type="ECO:0000259" key="2">
    <source>
        <dbReference type="SMART" id="SM00822"/>
    </source>
</evidence>
<dbReference type="Gene3D" id="3.40.50.720">
    <property type="entry name" value="NAD(P)-binding Rossmann-like Domain"/>
    <property type="match status" value="1"/>
</dbReference>
<sequence>MDLSLAGKRVLVTGGSKGIGFACAAAFIAEGAEVAICSRQQANLEAAKATLRLRAALSADLTDAASADAMIKAAEAELGPIDILVNSAGAARRTPPDELTPAHWRAAMDAKYFSYINVIDPLVKRMAARGGGVIVNVIGNGGKIASPVHLAGGAANAALMLATAGLATAYAKQGVRVVGLNPGLTETGRVAEGLASDARLAGISIDEARARGIARIPLGRMATPEEIANTVLFLASPRASYVTGVNITMDGATTACVV</sequence>
<dbReference type="FunFam" id="3.40.50.720:FF:000084">
    <property type="entry name" value="Short-chain dehydrogenase reductase"/>
    <property type="match status" value="1"/>
</dbReference>
<keyword evidence="4" id="KW-1185">Reference proteome</keyword>
<dbReference type="AlphaFoldDB" id="A5FYF2"/>
<reference evidence="3 4" key="1">
    <citation type="submission" date="2007-05" db="EMBL/GenBank/DDBJ databases">
        <title>Complete sequence of chromosome of Acidiphilium cryptum JF-5.</title>
        <authorList>
            <consortium name="US DOE Joint Genome Institute"/>
            <person name="Copeland A."/>
            <person name="Lucas S."/>
            <person name="Lapidus A."/>
            <person name="Barry K."/>
            <person name="Detter J.C."/>
            <person name="Glavina del Rio T."/>
            <person name="Hammon N."/>
            <person name="Israni S."/>
            <person name="Dalin E."/>
            <person name="Tice H."/>
            <person name="Pitluck S."/>
            <person name="Sims D."/>
            <person name="Brettin T."/>
            <person name="Bruce D."/>
            <person name="Han C."/>
            <person name="Schmutz J."/>
            <person name="Larimer F."/>
            <person name="Land M."/>
            <person name="Hauser L."/>
            <person name="Kyrpides N."/>
            <person name="Kim E."/>
            <person name="Magnuson T."/>
            <person name="Richardson P."/>
        </authorList>
    </citation>
    <scope>NUCLEOTIDE SEQUENCE [LARGE SCALE GENOMIC DNA]</scope>
    <source>
        <strain evidence="3 4">JF-5</strain>
    </source>
</reference>
<dbReference type="EMBL" id="CP000697">
    <property type="protein sequence ID" value="ABQ30634.1"/>
    <property type="molecule type" value="Genomic_DNA"/>
</dbReference>
<feature type="domain" description="Ketoreductase" evidence="2">
    <location>
        <begin position="8"/>
        <end position="147"/>
    </location>
</feature>
<dbReference type="PANTHER" id="PTHR42879:SF6">
    <property type="entry name" value="NADPH-DEPENDENT REDUCTASE BACG"/>
    <property type="match status" value="1"/>
</dbReference>
<dbReference type="SMART" id="SM00822">
    <property type="entry name" value="PKS_KR"/>
    <property type="match status" value="1"/>
</dbReference>
<proteinExistence type="inferred from homology"/>
<name>A5FYF2_ACICJ</name>
<dbReference type="RefSeq" id="WP_011942232.1">
    <property type="nucleotide sequence ID" value="NC_009484.1"/>
</dbReference>
<dbReference type="InterPro" id="IPR036291">
    <property type="entry name" value="NAD(P)-bd_dom_sf"/>
</dbReference>
<evidence type="ECO:0000313" key="3">
    <source>
        <dbReference type="EMBL" id="ABQ30634.1"/>
    </source>
</evidence>